<evidence type="ECO:0000259" key="1">
    <source>
        <dbReference type="PROSITE" id="PS52029"/>
    </source>
</evidence>
<feature type="domain" description="L,D-TPase catalytic" evidence="1">
    <location>
        <begin position="1"/>
        <end position="165"/>
    </location>
</feature>
<accession>A0A3B0S650</accession>
<dbReference type="InterPro" id="IPR005490">
    <property type="entry name" value="LD_TPept_cat_dom"/>
</dbReference>
<dbReference type="Pfam" id="PF03734">
    <property type="entry name" value="YkuD"/>
    <property type="match status" value="1"/>
</dbReference>
<reference evidence="2" key="1">
    <citation type="submission" date="2018-06" db="EMBL/GenBank/DDBJ databases">
        <authorList>
            <person name="Zhirakovskaya E."/>
        </authorList>
    </citation>
    <scope>NUCLEOTIDE SEQUENCE</scope>
</reference>
<dbReference type="GO" id="GO:0016740">
    <property type="term" value="F:transferase activity"/>
    <property type="evidence" value="ECO:0007669"/>
    <property type="project" value="InterPro"/>
</dbReference>
<name>A0A3B0S650_9ZZZZ</name>
<sequence length="172" mass="19026">MRVFLHNKTHLHWPGGSCRTAIGTGGLIPASRKVEGDGATPIGSYAFRRVLYRKDRVVMPTTKLPCRAIQKDDGWCDAPNDLAYNRPVRLPYPASAEQLFRQDHLYDILVVLGHNDMPPVPGLGSAIFLHLARPDFTATRGCLALQETDLREILRQVDASSLLLLDQDAAAL</sequence>
<evidence type="ECO:0000313" key="2">
    <source>
        <dbReference type="EMBL" id="VAV90795.1"/>
    </source>
</evidence>
<dbReference type="PANTHER" id="PTHR38589">
    <property type="entry name" value="BLR0621 PROTEIN"/>
    <property type="match status" value="1"/>
</dbReference>
<gene>
    <name evidence="2" type="ORF">MNBD_ALPHA06-657</name>
</gene>
<proteinExistence type="predicted"/>
<dbReference type="AlphaFoldDB" id="A0A3B0S650"/>
<dbReference type="PROSITE" id="PS52029">
    <property type="entry name" value="LD_TPASE"/>
    <property type="match status" value="1"/>
</dbReference>
<protein>
    <recommendedName>
        <fullName evidence="1">L,D-TPase catalytic domain-containing protein</fullName>
    </recommendedName>
</protein>
<organism evidence="2">
    <name type="scientific">hydrothermal vent metagenome</name>
    <dbReference type="NCBI Taxonomy" id="652676"/>
    <lineage>
        <taxon>unclassified sequences</taxon>
        <taxon>metagenomes</taxon>
        <taxon>ecological metagenomes</taxon>
    </lineage>
</organism>
<dbReference type="PANTHER" id="PTHR38589:SF1">
    <property type="entry name" value="BLR0621 PROTEIN"/>
    <property type="match status" value="1"/>
</dbReference>
<dbReference type="EMBL" id="UOEE01000116">
    <property type="protein sequence ID" value="VAV90795.1"/>
    <property type="molecule type" value="Genomic_DNA"/>
</dbReference>